<name>A0A3E1KA88_9GAMM</name>
<comment type="caution">
    <text evidence="1">The sequence shown here is derived from an EMBL/GenBank/DDBJ whole genome shotgun (WGS) entry which is preliminary data.</text>
</comment>
<protein>
    <recommendedName>
        <fullName evidence="3">DUF3352 domain-containing protein</fullName>
    </recommendedName>
</protein>
<dbReference type="EMBL" id="QUZK01000022">
    <property type="protein sequence ID" value="RFF31225.1"/>
    <property type="molecule type" value="Genomic_DNA"/>
</dbReference>
<dbReference type="OrthoDB" id="5933200at2"/>
<dbReference type="AlphaFoldDB" id="A0A3E1KA88"/>
<reference evidence="1 2" key="1">
    <citation type="submission" date="2018-08" db="EMBL/GenBank/DDBJ databases">
        <title>Wenzhouxiangella salilacus sp. nov., a novel bacterium isolated from a saline lake in Xinjiang Province, China.</title>
        <authorList>
            <person name="Han S."/>
        </authorList>
    </citation>
    <scope>NUCLEOTIDE SEQUENCE [LARGE SCALE GENOMIC DNA]</scope>
    <source>
        <strain evidence="1 2">XDB06</strain>
    </source>
</reference>
<accession>A0A3E1KA88</accession>
<proteinExistence type="predicted"/>
<keyword evidence="2" id="KW-1185">Reference proteome</keyword>
<dbReference type="PROSITE" id="PS51257">
    <property type="entry name" value="PROKAR_LIPOPROTEIN"/>
    <property type="match status" value="1"/>
</dbReference>
<dbReference type="RefSeq" id="WP_116650073.1">
    <property type="nucleotide sequence ID" value="NZ_QUZK01000022.1"/>
</dbReference>
<evidence type="ECO:0000313" key="2">
    <source>
        <dbReference type="Proteomes" id="UP000260351"/>
    </source>
</evidence>
<organism evidence="1 2">
    <name type="scientific">Wenzhouxiangella sediminis</name>
    <dbReference type="NCBI Taxonomy" id="1792836"/>
    <lineage>
        <taxon>Bacteria</taxon>
        <taxon>Pseudomonadati</taxon>
        <taxon>Pseudomonadota</taxon>
        <taxon>Gammaproteobacteria</taxon>
        <taxon>Chromatiales</taxon>
        <taxon>Wenzhouxiangellaceae</taxon>
        <taxon>Wenzhouxiangella</taxon>
    </lineage>
</organism>
<evidence type="ECO:0008006" key="3">
    <source>
        <dbReference type="Google" id="ProtNLM"/>
    </source>
</evidence>
<sequence>MIRKFAVIGFCTLLVAGCGRDEAETAPQAAADSGGGQADAASALFERIDADTPWLMANVETMPEELAEKLWAPLSSMSELNRQTYTAVAEEMDEAPVVAALLREFAQIDSREAFEERGLQPNGHWAIHAVSMYPFMHWQLSDAEAFRATIERIASEGGAEPNWRSVEDAEILWIPMEELGLALSYDDNFATAAFVPDNAALLRRVANLDQPTTAYDIADLESFSDERGYTAYGSGFIDFGKVVDQLLDSDDALLAAARESTPLGEIAGNEVCRNELGALVNLFPRASLGYTDISETFMAFDMTLETEPSFAQRMQVIADTPVDLEKAEAGLLEFGLALNIVGARDFAREIVAGWVEAPPQCQLFDNIRENAEDWQLALNQPIPPVVTNFHGLRLNVEDVTMGENSQVESAEGSLALFMRNPQMMLGMAQMFSPELASLQLEPGGEPQPVPAGVIPNMPEGVSAWMGLGDAALGLAVGENQKDQLSETMDPGEGGDAILSYGINFENYGDILGGVLEDMQKKFEEMGEEPAMNNPSEAMSAMGEVYEYTRASMHLTERGIEFRSTMTLKD</sequence>
<gene>
    <name evidence="1" type="ORF">DZC52_05255</name>
</gene>
<evidence type="ECO:0000313" key="1">
    <source>
        <dbReference type="EMBL" id="RFF31225.1"/>
    </source>
</evidence>
<dbReference type="Proteomes" id="UP000260351">
    <property type="component" value="Unassembled WGS sequence"/>
</dbReference>